<feature type="region of interest" description="Disordered" evidence="11">
    <location>
        <begin position="852"/>
        <end position="922"/>
    </location>
</feature>
<reference evidence="13 14" key="1">
    <citation type="submission" date="2021-02" db="EMBL/GenBank/DDBJ databases">
        <title>Plant Genome Project.</title>
        <authorList>
            <person name="Zhang R.-G."/>
        </authorList>
    </citation>
    <scope>NUCLEOTIDE SEQUENCE [LARGE SCALE GENOMIC DNA]</scope>
    <source>
        <tissue evidence="13">Leaves</tissue>
    </source>
</reference>
<keyword evidence="9" id="KW-0687">Ribonucleoprotein</keyword>
<feature type="region of interest" description="Disordered" evidence="11">
    <location>
        <begin position="51"/>
        <end position="160"/>
    </location>
</feature>
<accession>A0ABQ8H602</accession>
<evidence type="ECO:0000256" key="1">
    <source>
        <dbReference type="ARBA" id="ARBA00004229"/>
    </source>
</evidence>
<evidence type="ECO:0000256" key="8">
    <source>
        <dbReference type="ARBA" id="ARBA00023187"/>
    </source>
</evidence>
<dbReference type="SMART" id="SM01103">
    <property type="entry name" value="CRS1_YhbY"/>
    <property type="match status" value="3"/>
</dbReference>
<dbReference type="PROSITE" id="PS51295">
    <property type="entry name" value="CRM"/>
    <property type="match status" value="3"/>
</dbReference>
<evidence type="ECO:0000256" key="10">
    <source>
        <dbReference type="PROSITE-ProRule" id="PRU00626"/>
    </source>
</evidence>
<keyword evidence="7" id="KW-0809">Transit peptide</keyword>
<keyword evidence="8" id="KW-0508">mRNA splicing</keyword>
<organism evidence="13 14">
    <name type="scientific">Xanthoceras sorbifolium</name>
    <dbReference type="NCBI Taxonomy" id="99658"/>
    <lineage>
        <taxon>Eukaryota</taxon>
        <taxon>Viridiplantae</taxon>
        <taxon>Streptophyta</taxon>
        <taxon>Embryophyta</taxon>
        <taxon>Tracheophyta</taxon>
        <taxon>Spermatophyta</taxon>
        <taxon>Magnoliopsida</taxon>
        <taxon>eudicotyledons</taxon>
        <taxon>Gunneridae</taxon>
        <taxon>Pentapetalae</taxon>
        <taxon>rosids</taxon>
        <taxon>malvids</taxon>
        <taxon>Sapindales</taxon>
        <taxon>Sapindaceae</taxon>
        <taxon>Xanthoceroideae</taxon>
        <taxon>Xanthoceras</taxon>
    </lineage>
</organism>
<feature type="region of interest" description="Disordered" evidence="11">
    <location>
        <begin position="382"/>
        <end position="407"/>
    </location>
</feature>
<evidence type="ECO:0000313" key="14">
    <source>
        <dbReference type="Proteomes" id="UP000827721"/>
    </source>
</evidence>
<feature type="compositionally biased region" description="Acidic residues" evidence="11">
    <location>
        <begin position="893"/>
        <end position="916"/>
    </location>
</feature>
<dbReference type="SUPFAM" id="SSF75471">
    <property type="entry name" value="YhbY-like"/>
    <property type="match status" value="3"/>
</dbReference>
<dbReference type="EMBL" id="JAFEMO010000013">
    <property type="protein sequence ID" value="KAH7549333.1"/>
    <property type="molecule type" value="Genomic_DNA"/>
</dbReference>
<evidence type="ECO:0000256" key="5">
    <source>
        <dbReference type="ARBA" id="ARBA00022737"/>
    </source>
</evidence>
<dbReference type="Proteomes" id="UP000827721">
    <property type="component" value="Unassembled WGS sequence"/>
</dbReference>
<feature type="domain" description="CRM" evidence="12">
    <location>
        <begin position="224"/>
        <end position="368"/>
    </location>
</feature>
<evidence type="ECO:0000256" key="11">
    <source>
        <dbReference type="SAM" id="MobiDB-lite"/>
    </source>
</evidence>
<evidence type="ECO:0000256" key="7">
    <source>
        <dbReference type="ARBA" id="ARBA00022946"/>
    </source>
</evidence>
<dbReference type="InterPro" id="IPR045278">
    <property type="entry name" value="CRS1/CFM2/CFM3"/>
</dbReference>
<evidence type="ECO:0000256" key="6">
    <source>
        <dbReference type="ARBA" id="ARBA00022884"/>
    </source>
</evidence>
<dbReference type="InterPro" id="IPR035920">
    <property type="entry name" value="YhbY-like_sf"/>
</dbReference>
<feature type="compositionally biased region" description="Basic residues" evidence="11">
    <location>
        <begin position="62"/>
        <end position="74"/>
    </location>
</feature>
<name>A0ABQ8H602_9ROSI</name>
<keyword evidence="14" id="KW-1185">Reference proteome</keyword>
<feature type="domain" description="CRM" evidence="12">
    <location>
        <begin position="470"/>
        <end position="596"/>
    </location>
</feature>
<keyword evidence="5" id="KW-0677">Repeat</keyword>
<comment type="caution">
    <text evidence="13">The sequence shown here is derived from an EMBL/GenBank/DDBJ whole genome shotgun (WGS) entry which is preliminary data.</text>
</comment>
<gene>
    <name evidence="13" type="ORF">JRO89_XS13G0015700</name>
</gene>
<keyword evidence="2" id="KW-0150">Chloroplast</keyword>
<evidence type="ECO:0000313" key="13">
    <source>
        <dbReference type="EMBL" id="KAH7549333.1"/>
    </source>
</evidence>
<feature type="compositionally biased region" description="Acidic residues" evidence="11">
    <location>
        <begin position="143"/>
        <end position="153"/>
    </location>
</feature>
<sequence length="922" mass="103877">MALATSKLTELPLRNCSLPLTSHSPSLKLLLFSQTPKPSFHHHHLLILRPFSSLRTNQNPRTTRHQTPKPKPRSPRSTPWLNKWSSPPKPNDAPGKARKSNGRDRIDGKQTGYATQNKDSDNDKGQSSIDRIVLRLRNLGLGSDDEEEEDEEGGGGGVMAVTGDERLEDLLRREWVRPNVIFAEDNEGGDDVLPWEKEENEKEGKNSGAGTKRRTVKAPSLAELTVEDEELRRLRRVGMHLRERISVAKAGITQAVLQKIHDKWRKEELVRLKFHEELACDMKTAHEIVEICYGHLLLATPNEQSCHGIRGLEHFVIKDDSFSGYLLDEVSGVWACGPRRTGGLVIWRSGSVMVVYRGTNYEGPSSKSQPLDRGEALFVPDVSSADRTTSTNVNGETSTPEKSEPVLSNLDCTKNMTEEEAEYNSLLDSLGPRFHEWWGTGILPVDADLLPQTVPGYKTPFRLLPTGMRSHLTNAEMTNLRKLARSLPCHFALGIVHLLCLLSLAHSFCLWPKYIHHELIHVGRNRNHQGLAAAIIKLWEKSLVAKIAVKRGIQNTNNKLMSEEIKKLTGGTLLQRNKYYIVIFRGKDFLPPSVAAALAERQDSTKQIQDVEEKIRIRTFEATPSSEIEGQAPAGTLAEFYEAQSRWGRDVSAEERKKMIEEASKAKQARLVRRIEHKVAVAQAKKLRAEKLLSKVEASMIPAGPDYDQETITEEERTMFRRVGLRMKAYLPLGIRGVFDGVIENMHLHWKHRELVKLISKQKTLAFVEDTARLLEFESGGILVAIERVPKGFAIIYYRGKNYRRPISLRPRNLLTKAKALKRSVAMQRHEALSQHISELESTIEQMKKEIGVSQDAEDGNIRSSEDHSQFDLVSEFTQSEDEDTGIGSDGDYGFDEDSDWEADEESDSSFEIDDDTASKNS</sequence>
<evidence type="ECO:0000256" key="2">
    <source>
        <dbReference type="ARBA" id="ARBA00022528"/>
    </source>
</evidence>
<comment type="subcellular location">
    <subcellularLocation>
        <location evidence="1">Plastid</location>
        <location evidence="1">Chloroplast</location>
    </subcellularLocation>
</comment>
<feature type="compositionally biased region" description="Basic and acidic residues" evidence="11">
    <location>
        <begin position="194"/>
        <end position="205"/>
    </location>
</feature>
<dbReference type="PANTHER" id="PTHR31846">
    <property type="entry name" value="CRS1 / YHBY (CRM) DOMAIN-CONTAINING PROTEIN"/>
    <property type="match status" value="1"/>
</dbReference>
<keyword evidence="3" id="KW-0934">Plastid</keyword>
<evidence type="ECO:0000256" key="4">
    <source>
        <dbReference type="ARBA" id="ARBA00022664"/>
    </source>
</evidence>
<feature type="compositionally biased region" description="Polar residues" evidence="11">
    <location>
        <begin position="385"/>
        <end position="398"/>
    </location>
</feature>
<feature type="compositionally biased region" description="Basic and acidic residues" evidence="11">
    <location>
        <begin position="860"/>
        <end position="870"/>
    </location>
</feature>
<evidence type="ECO:0000256" key="3">
    <source>
        <dbReference type="ARBA" id="ARBA00022640"/>
    </source>
</evidence>
<evidence type="ECO:0000256" key="9">
    <source>
        <dbReference type="ARBA" id="ARBA00023274"/>
    </source>
</evidence>
<keyword evidence="6 10" id="KW-0694">RNA-binding</keyword>
<evidence type="ECO:0000259" key="12">
    <source>
        <dbReference type="PROSITE" id="PS51295"/>
    </source>
</evidence>
<dbReference type="Gene3D" id="3.30.110.60">
    <property type="entry name" value="YhbY-like"/>
    <property type="match status" value="3"/>
</dbReference>
<feature type="region of interest" description="Disordered" evidence="11">
    <location>
        <begin position="186"/>
        <end position="217"/>
    </location>
</feature>
<keyword evidence="4" id="KW-0507">mRNA processing</keyword>
<dbReference type="Pfam" id="PF01985">
    <property type="entry name" value="CRS1_YhbY"/>
    <property type="match status" value="3"/>
</dbReference>
<proteinExistence type="predicted"/>
<dbReference type="InterPro" id="IPR001890">
    <property type="entry name" value="RNA-binding_CRM"/>
</dbReference>
<protein>
    <recommendedName>
        <fullName evidence="12">CRM domain-containing protein</fullName>
    </recommendedName>
</protein>
<dbReference type="PANTHER" id="PTHR31846:SF4">
    <property type="entry name" value="CRS1 _ YHBY (CRM) DOMAIN-CONTAINING PROTEIN"/>
    <property type="match status" value="1"/>
</dbReference>
<feature type="domain" description="CRM" evidence="12">
    <location>
        <begin position="710"/>
        <end position="810"/>
    </location>
</feature>